<keyword evidence="1" id="KW-0472">Membrane</keyword>
<dbReference type="Proteomes" id="UP000632154">
    <property type="component" value="Unassembled WGS sequence"/>
</dbReference>
<name>A0ABQ3K4M5_9DEIO</name>
<keyword evidence="1" id="KW-0812">Transmembrane</keyword>
<protein>
    <submittedName>
        <fullName evidence="2">Uncharacterized protein</fullName>
    </submittedName>
</protein>
<keyword evidence="3" id="KW-1185">Reference proteome</keyword>
<dbReference type="EMBL" id="BNAL01000013">
    <property type="protein sequence ID" value="GHG01996.1"/>
    <property type="molecule type" value="Genomic_DNA"/>
</dbReference>
<evidence type="ECO:0000313" key="2">
    <source>
        <dbReference type="EMBL" id="GHG01996.1"/>
    </source>
</evidence>
<feature type="transmembrane region" description="Helical" evidence="1">
    <location>
        <begin position="18"/>
        <end position="36"/>
    </location>
</feature>
<evidence type="ECO:0000313" key="3">
    <source>
        <dbReference type="Proteomes" id="UP000632154"/>
    </source>
</evidence>
<proteinExistence type="predicted"/>
<comment type="caution">
    <text evidence="2">The sequence shown here is derived from an EMBL/GenBank/DDBJ whole genome shotgun (WGS) entry which is preliminary data.</text>
</comment>
<gene>
    <name evidence="2" type="ORF">GCM10017783_12770</name>
</gene>
<reference evidence="3" key="1">
    <citation type="journal article" date="2019" name="Int. J. Syst. Evol. Microbiol.">
        <title>The Global Catalogue of Microorganisms (GCM) 10K type strain sequencing project: providing services to taxonomists for standard genome sequencing and annotation.</title>
        <authorList>
            <consortium name="The Broad Institute Genomics Platform"/>
            <consortium name="The Broad Institute Genome Sequencing Center for Infectious Disease"/>
            <person name="Wu L."/>
            <person name="Ma J."/>
        </authorList>
    </citation>
    <scope>NUCLEOTIDE SEQUENCE [LARGE SCALE GENOMIC DNA]</scope>
    <source>
        <strain evidence="3">CGMCC 1.18439</strain>
    </source>
</reference>
<sequence length="70" mass="8186">MNVMDFNSWQPEDIARRFAIMFVISLGTFAVLAAWLVYEQAIWAALLMGVALAAVLYWPFYLILRQVFRR</sequence>
<evidence type="ECO:0000256" key="1">
    <source>
        <dbReference type="SAM" id="Phobius"/>
    </source>
</evidence>
<feature type="transmembrane region" description="Helical" evidence="1">
    <location>
        <begin position="42"/>
        <end position="64"/>
    </location>
</feature>
<keyword evidence="1" id="KW-1133">Transmembrane helix</keyword>
<accession>A0ABQ3K4M5</accession>
<organism evidence="2 3">
    <name type="scientific">Deinococcus piscis</name>
    <dbReference type="NCBI Taxonomy" id="394230"/>
    <lineage>
        <taxon>Bacteria</taxon>
        <taxon>Thermotogati</taxon>
        <taxon>Deinococcota</taxon>
        <taxon>Deinococci</taxon>
        <taxon>Deinococcales</taxon>
        <taxon>Deinococcaceae</taxon>
        <taxon>Deinococcus</taxon>
    </lineage>
</organism>